<evidence type="ECO:0000313" key="5">
    <source>
        <dbReference type="Proteomes" id="UP000467840"/>
    </source>
</evidence>
<dbReference type="SUPFAM" id="SSF48179">
    <property type="entry name" value="6-phosphogluconate dehydrogenase C-terminal domain-like"/>
    <property type="match status" value="1"/>
</dbReference>
<evidence type="ECO:0000313" key="4">
    <source>
        <dbReference type="EMBL" id="KAF2285205.1"/>
    </source>
</evidence>
<sequence>MGTPETSREPCPDRILDDIGGAFGMGAVGGSAFHFLKGVYNSPSGARIIGGTQAVRMNAPRVGGSFAVWGGLFSAFDCTMVYVRQKEDPWNSIFAGAATGGFLSMRQGLGASARAAVFGGILLALIEGAGIMLNKVMSAQQSMPVMIDESVPAMAGGPGFPMGLPGQSQPQPQLVQETASTSGSESGSWFGGWFGGGKKEPAASSGSKTEILDTFDAPPVPNFEVQHLKNLDIRQHGEAASGPASCRHGAHLAQSPLAVASNSDVVFSIVGFPSDVRHVLLDPTTGALQGLRPGGVLVDMTTSDPSLASEISAAASAKNCHSIDAPVSGGDRGAKNGTLAIFAGGDEGVIHRLNPLFALMGKVNYMGAPGKGQFAKLANQITIASTMVGLVEGIVYAYKAGLNVELYLNAISAGAAGSKSLDFHGARILKRDFEAGFYVNHFVKDLGICLKECQNMGLALPGLALAQQLYLSLKAHGEGNLGTQALILALERLNNVSLENLASQNTAA</sequence>
<gene>
    <name evidence="4" type="ORF">GH714_039014</name>
</gene>
<dbReference type="EMBL" id="JAAGAX010000018">
    <property type="protein sequence ID" value="KAF2285205.1"/>
    <property type="molecule type" value="Genomic_DNA"/>
</dbReference>
<dbReference type="Gene3D" id="1.10.1040.10">
    <property type="entry name" value="N-(1-d-carboxylethyl)-l-norvaline Dehydrogenase, domain 2"/>
    <property type="match status" value="1"/>
</dbReference>
<feature type="domain" description="3-hydroxyisobutyrate dehydrogenase-like NAD-binding" evidence="3">
    <location>
        <begin position="370"/>
        <end position="487"/>
    </location>
</feature>
<name>A0A6A6K9Y3_HEVBR</name>
<evidence type="ECO:0000259" key="3">
    <source>
        <dbReference type="Pfam" id="PF14833"/>
    </source>
</evidence>
<dbReference type="InterPro" id="IPR008927">
    <property type="entry name" value="6-PGluconate_DH-like_C_sf"/>
</dbReference>
<dbReference type="InterPro" id="IPR013328">
    <property type="entry name" value="6PGD_dom2"/>
</dbReference>
<dbReference type="GO" id="GO:0050661">
    <property type="term" value="F:NADP binding"/>
    <property type="evidence" value="ECO:0007669"/>
    <property type="project" value="InterPro"/>
</dbReference>
<dbReference type="Proteomes" id="UP000467840">
    <property type="component" value="Chromosome 12"/>
</dbReference>
<feature type="domain" description="6-phosphogluconate dehydrogenase NADP-binding" evidence="2">
    <location>
        <begin position="247"/>
        <end position="366"/>
    </location>
</feature>
<reference evidence="4 5" key="1">
    <citation type="journal article" date="2020" name="Mol. Plant">
        <title>The Chromosome-Based Rubber Tree Genome Provides New Insights into Spurge Genome Evolution and Rubber Biosynthesis.</title>
        <authorList>
            <person name="Liu J."/>
            <person name="Shi C."/>
            <person name="Shi C.C."/>
            <person name="Li W."/>
            <person name="Zhang Q.J."/>
            <person name="Zhang Y."/>
            <person name="Li K."/>
            <person name="Lu H.F."/>
            <person name="Shi C."/>
            <person name="Zhu S.T."/>
            <person name="Xiao Z.Y."/>
            <person name="Nan H."/>
            <person name="Yue Y."/>
            <person name="Zhu X.G."/>
            <person name="Wu Y."/>
            <person name="Hong X.N."/>
            <person name="Fan G.Y."/>
            <person name="Tong Y."/>
            <person name="Zhang D."/>
            <person name="Mao C.L."/>
            <person name="Liu Y.L."/>
            <person name="Hao S.J."/>
            <person name="Liu W.Q."/>
            <person name="Lv M.Q."/>
            <person name="Zhang H.B."/>
            <person name="Liu Y."/>
            <person name="Hu-Tang G.R."/>
            <person name="Wang J.P."/>
            <person name="Wang J.H."/>
            <person name="Sun Y.H."/>
            <person name="Ni S.B."/>
            <person name="Chen W.B."/>
            <person name="Zhang X.C."/>
            <person name="Jiao Y.N."/>
            <person name="Eichler E.E."/>
            <person name="Li G.H."/>
            <person name="Liu X."/>
            <person name="Gao L.Z."/>
        </authorList>
    </citation>
    <scope>NUCLEOTIDE SEQUENCE [LARGE SCALE GENOMIC DNA]</scope>
    <source>
        <strain evidence="5">cv. GT1</strain>
        <tissue evidence="4">Leaf</tissue>
    </source>
</reference>
<comment type="caution">
    <text evidence="4">The sequence shown here is derived from an EMBL/GenBank/DDBJ whole genome shotgun (WGS) entry which is preliminary data.</text>
</comment>
<keyword evidence="5" id="KW-1185">Reference proteome</keyword>
<protein>
    <submittedName>
        <fullName evidence="4">Uncharacterized protein</fullName>
    </submittedName>
</protein>
<feature type="compositionally biased region" description="Low complexity" evidence="1">
    <location>
        <begin position="161"/>
        <end position="174"/>
    </location>
</feature>
<proteinExistence type="predicted"/>
<dbReference type="Pfam" id="PF14833">
    <property type="entry name" value="NAD_binding_11"/>
    <property type="match status" value="1"/>
</dbReference>
<dbReference type="PANTHER" id="PTHR43060:SF15">
    <property type="entry name" value="3-HYDROXYISOBUTYRATE DEHYDROGENASE-LIKE 1, MITOCHONDRIAL-RELATED"/>
    <property type="match status" value="1"/>
</dbReference>
<organism evidence="4 5">
    <name type="scientific">Hevea brasiliensis</name>
    <name type="common">Para rubber tree</name>
    <name type="synonym">Siphonia brasiliensis</name>
    <dbReference type="NCBI Taxonomy" id="3981"/>
    <lineage>
        <taxon>Eukaryota</taxon>
        <taxon>Viridiplantae</taxon>
        <taxon>Streptophyta</taxon>
        <taxon>Embryophyta</taxon>
        <taxon>Tracheophyta</taxon>
        <taxon>Spermatophyta</taxon>
        <taxon>Magnoliopsida</taxon>
        <taxon>eudicotyledons</taxon>
        <taxon>Gunneridae</taxon>
        <taxon>Pentapetalae</taxon>
        <taxon>rosids</taxon>
        <taxon>fabids</taxon>
        <taxon>Malpighiales</taxon>
        <taxon>Euphorbiaceae</taxon>
        <taxon>Crotonoideae</taxon>
        <taxon>Micrandreae</taxon>
        <taxon>Hevea</taxon>
    </lineage>
</organism>
<accession>A0A6A6K9Y3</accession>
<dbReference type="GO" id="GO:0051287">
    <property type="term" value="F:NAD binding"/>
    <property type="evidence" value="ECO:0007669"/>
    <property type="project" value="InterPro"/>
</dbReference>
<dbReference type="Gene3D" id="3.40.50.720">
    <property type="entry name" value="NAD(P)-binding Rossmann-like Domain"/>
    <property type="match status" value="1"/>
</dbReference>
<dbReference type="InterPro" id="IPR036291">
    <property type="entry name" value="NAD(P)-bd_dom_sf"/>
</dbReference>
<dbReference type="Pfam" id="PF03446">
    <property type="entry name" value="NAD_binding_2"/>
    <property type="match status" value="1"/>
</dbReference>
<dbReference type="SUPFAM" id="SSF51735">
    <property type="entry name" value="NAD(P)-binding Rossmann-fold domains"/>
    <property type="match status" value="1"/>
</dbReference>
<evidence type="ECO:0000259" key="2">
    <source>
        <dbReference type="Pfam" id="PF03446"/>
    </source>
</evidence>
<dbReference type="PANTHER" id="PTHR43060">
    <property type="entry name" value="3-HYDROXYISOBUTYRATE DEHYDROGENASE-LIKE 1, MITOCHONDRIAL-RELATED"/>
    <property type="match status" value="1"/>
</dbReference>
<feature type="region of interest" description="Disordered" evidence="1">
    <location>
        <begin position="157"/>
        <end position="185"/>
    </location>
</feature>
<dbReference type="Pfam" id="PF02466">
    <property type="entry name" value="Tim17"/>
    <property type="match status" value="1"/>
</dbReference>
<dbReference type="InterPro" id="IPR006115">
    <property type="entry name" value="6PGDH_NADP-bd"/>
</dbReference>
<dbReference type="AlphaFoldDB" id="A0A6A6K9Y3"/>
<evidence type="ECO:0000256" key="1">
    <source>
        <dbReference type="SAM" id="MobiDB-lite"/>
    </source>
</evidence>
<dbReference type="InterPro" id="IPR029154">
    <property type="entry name" value="HIBADH-like_NADP-bd"/>
</dbReference>
<dbReference type="GO" id="GO:0016616">
    <property type="term" value="F:oxidoreductase activity, acting on the CH-OH group of donors, NAD or NADP as acceptor"/>
    <property type="evidence" value="ECO:0007669"/>
    <property type="project" value="UniProtKB-ARBA"/>
</dbReference>